<dbReference type="RefSeq" id="WP_093254091.1">
    <property type="nucleotide sequence ID" value="NZ_FNQM01000007.1"/>
</dbReference>
<protein>
    <recommendedName>
        <fullName evidence="3">Nucleoside-diphosphate sugar epimerase</fullName>
    </recommendedName>
</protein>
<dbReference type="PANTHER" id="PTHR33986">
    <property type="entry name" value="OS02G0535700 PROTEIN"/>
    <property type="match status" value="1"/>
</dbReference>
<dbReference type="EMBL" id="FNQM01000007">
    <property type="protein sequence ID" value="SEA60961.1"/>
    <property type="molecule type" value="Genomic_DNA"/>
</dbReference>
<dbReference type="InterPro" id="IPR009367">
    <property type="entry name" value="Elm1-like"/>
</dbReference>
<dbReference type="PANTHER" id="PTHR33986:SF15">
    <property type="entry name" value="MITOCHONDRIAL FISSION PROTEIN ELM1"/>
    <property type="match status" value="1"/>
</dbReference>
<dbReference type="AlphaFoldDB" id="A0A1H4CKK2"/>
<accession>A0A1H4CKK2</accession>
<keyword evidence="2" id="KW-1185">Reference proteome</keyword>
<evidence type="ECO:0000313" key="1">
    <source>
        <dbReference type="EMBL" id="SEA60961.1"/>
    </source>
</evidence>
<name>A0A1H4CKK2_9RHOB</name>
<reference evidence="1 2" key="1">
    <citation type="submission" date="2016-10" db="EMBL/GenBank/DDBJ databases">
        <authorList>
            <person name="de Groot N.N."/>
        </authorList>
    </citation>
    <scope>NUCLEOTIDE SEQUENCE [LARGE SCALE GENOMIC DNA]</scope>
    <source>
        <strain evidence="1 2">DSM 15345</strain>
    </source>
</reference>
<evidence type="ECO:0000313" key="2">
    <source>
        <dbReference type="Proteomes" id="UP000198703"/>
    </source>
</evidence>
<gene>
    <name evidence="1" type="ORF">SAMN05444370_107124</name>
</gene>
<proteinExistence type="predicted"/>
<organism evidence="1 2">
    <name type="scientific">Rubrimonas cliftonensis</name>
    <dbReference type="NCBI Taxonomy" id="89524"/>
    <lineage>
        <taxon>Bacteria</taxon>
        <taxon>Pseudomonadati</taxon>
        <taxon>Pseudomonadota</taxon>
        <taxon>Alphaproteobacteria</taxon>
        <taxon>Rhodobacterales</taxon>
        <taxon>Paracoccaceae</taxon>
        <taxon>Rubrimonas</taxon>
    </lineage>
</organism>
<evidence type="ECO:0008006" key="3">
    <source>
        <dbReference type="Google" id="ProtNLM"/>
    </source>
</evidence>
<dbReference type="Proteomes" id="UP000198703">
    <property type="component" value="Unassembled WGS sequence"/>
</dbReference>
<sequence length="338" mass="35097">METDCAKGGRPAIWSLSDGSAGNARQARALALAVARRTGGEVCELLTTPRRPYDRLPAFLWPLGGARPGGWPFSALEDAAPFKPPWPALAVGAGRRSAPIVAALGALGRASGAAVRTAQVLNPQMRLAAFDAVVAPAHDGLRGANVLETLGALNDLDAAALQREAAAWERRLGHLPRPRIAVLVGGPSRSAAFGAQALERLGDGLARLAVDGAGLMITPSRRTPRAVVDRLADAVGGLGGWIWPGVGDNPYPAILALADAVVATEDSVNMASEAATVGKPLFISPVDRVAPKLSRFHAALRAAGASRPFTGEFARWRYAPLREADRAAERVAALLAPA</sequence>
<dbReference type="STRING" id="89524.SAMN05444370_107124"/>
<dbReference type="OrthoDB" id="272235at2"/>
<dbReference type="Pfam" id="PF06258">
    <property type="entry name" value="Mito_fiss_Elm1"/>
    <property type="match status" value="1"/>
</dbReference>